<sequence>MEELGVVYKGEAPFSPDFIVPGQLGEGLQDTGYVMYLRGLEVEPTADSEVLSPMIKPYFNRTWRHFCSHLHSPAQGPAEYPGAVRNGNCIYFMHPLFGQYDQNAPLWCKKLVGNALDLLLPDPLLQAGGPSAALFTINEQPDEGRLVVHALCYVPERRGRDFDVIEDIIPLYDVPVSVRPPARLTEVRLVPQSEVLEFQEKDGRVELVIPKIEGHQMVALQMGRS</sequence>
<protein>
    <submittedName>
        <fullName evidence="1">Uncharacterized protein</fullName>
    </submittedName>
</protein>
<accession>X1N5T9</accession>
<gene>
    <name evidence="1" type="ORF">S06H3_42522</name>
</gene>
<organism evidence="1">
    <name type="scientific">marine sediment metagenome</name>
    <dbReference type="NCBI Taxonomy" id="412755"/>
    <lineage>
        <taxon>unclassified sequences</taxon>
        <taxon>metagenomes</taxon>
        <taxon>ecological metagenomes</taxon>
    </lineage>
</organism>
<name>X1N5T9_9ZZZZ</name>
<comment type="caution">
    <text evidence="1">The sequence shown here is derived from an EMBL/GenBank/DDBJ whole genome shotgun (WGS) entry which is preliminary data.</text>
</comment>
<dbReference type="EMBL" id="BARV01026303">
    <property type="protein sequence ID" value="GAI39392.1"/>
    <property type="molecule type" value="Genomic_DNA"/>
</dbReference>
<proteinExistence type="predicted"/>
<evidence type="ECO:0000313" key="1">
    <source>
        <dbReference type="EMBL" id="GAI39392.1"/>
    </source>
</evidence>
<reference evidence="1" key="1">
    <citation type="journal article" date="2014" name="Front. Microbiol.">
        <title>High frequency of phylogenetically diverse reductive dehalogenase-homologous genes in deep subseafloor sedimentary metagenomes.</title>
        <authorList>
            <person name="Kawai M."/>
            <person name="Futagami T."/>
            <person name="Toyoda A."/>
            <person name="Takaki Y."/>
            <person name="Nishi S."/>
            <person name="Hori S."/>
            <person name="Arai W."/>
            <person name="Tsubouchi T."/>
            <person name="Morono Y."/>
            <person name="Uchiyama I."/>
            <person name="Ito T."/>
            <person name="Fujiyama A."/>
            <person name="Inagaki F."/>
            <person name="Takami H."/>
        </authorList>
    </citation>
    <scope>NUCLEOTIDE SEQUENCE</scope>
    <source>
        <strain evidence="1">Expedition CK06-06</strain>
    </source>
</reference>
<dbReference type="AlphaFoldDB" id="X1N5T9"/>